<dbReference type="Proteomes" id="UP001165653">
    <property type="component" value="Unassembled WGS sequence"/>
</dbReference>
<gene>
    <name evidence="2" type="ORF">OJ996_04860</name>
</gene>
<protein>
    <submittedName>
        <fullName evidence="2">Uncharacterized protein</fullName>
    </submittedName>
</protein>
<dbReference type="EMBL" id="JAPDDR010000002">
    <property type="protein sequence ID" value="MCW1912890.1"/>
    <property type="molecule type" value="Genomic_DNA"/>
</dbReference>
<organism evidence="2 3">
    <name type="scientific">Luteolibacter rhizosphaerae</name>
    <dbReference type="NCBI Taxonomy" id="2989719"/>
    <lineage>
        <taxon>Bacteria</taxon>
        <taxon>Pseudomonadati</taxon>
        <taxon>Verrucomicrobiota</taxon>
        <taxon>Verrucomicrobiia</taxon>
        <taxon>Verrucomicrobiales</taxon>
        <taxon>Verrucomicrobiaceae</taxon>
        <taxon>Luteolibacter</taxon>
    </lineage>
</organism>
<keyword evidence="3" id="KW-1185">Reference proteome</keyword>
<keyword evidence="1" id="KW-0812">Transmembrane</keyword>
<sequence length="354" mass="38578">MSKLPKNFEKILLGVGGVCAIGFAAMGFMKLGAVENDFSATVPKSGKDEIAIPEAPATAKAVNSLTSNRTIEVGQAGDRPVDLFIGVPLFVDKNNLTDPVDPLATGGRVVHPPIPNDWWIKTGANMTFADSPQRDDDSDGFSNLDEYEAKTDPVDGKSIPPLIYKLAYLKDESIKWYVEFGFESEGKWGPKLLGQMPDKKAFNNRVGAAEMLAPGDTFFIGKQPFQNRFKFIGIVQKEVTSKRTGLTQNVNVAEFEDLKPNKKGTKYQSQYGLPDAEIDANAYYDRTAVLDLQAIGESGKEFKVEEGTTFALPPSATEKKYLLKTVTPEGIEVEYTEGTETKTVSIPKGGTATK</sequence>
<keyword evidence="1" id="KW-0472">Membrane</keyword>
<feature type="transmembrane region" description="Helical" evidence="1">
    <location>
        <begin position="12"/>
        <end position="33"/>
    </location>
</feature>
<keyword evidence="1" id="KW-1133">Transmembrane helix</keyword>
<dbReference type="InterPro" id="IPR049974">
    <property type="entry name" value="Amuc_1099-like"/>
</dbReference>
<accession>A0ABT3G0Y3</accession>
<name>A0ABT3G0Y3_9BACT</name>
<evidence type="ECO:0000313" key="2">
    <source>
        <dbReference type="EMBL" id="MCW1912890.1"/>
    </source>
</evidence>
<comment type="caution">
    <text evidence="2">The sequence shown here is derived from an EMBL/GenBank/DDBJ whole genome shotgun (WGS) entry which is preliminary data.</text>
</comment>
<dbReference type="NCBIfam" id="NF042425">
    <property type="entry name" value="Amuc_1099_fam"/>
    <property type="match status" value="1"/>
</dbReference>
<evidence type="ECO:0000313" key="3">
    <source>
        <dbReference type="Proteomes" id="UP001165653"/>
    </source>
</evidence>
<dbReference type="RefSeq" id="WP_264511767.1">
    <property type="nucleotide sequence ID" value="NZ_JAPDDR010000002.1"/>
</dbReference>
<evidence type="ECO:0000256" key="1">
    <source>
        <dbReference type="SAM" id="Phobius"/>
    </source>
</evidence>
<proteinExistence type="predicted"/>
<reference evidence="2" key="1">
    <citation type="submission" date="2022-10" db="EMBL/GenBank/DDBJ databases">
        <title>Luteolibacter sp. GHJ8, whole genome shotgun sequencing project.</title>
        <authorList>
            <person name="Zhao G."/>
            <person name="Shen L."/>
        </authorList>
    </citation>
    <scope>NUCLEOTIDE SEQUENCE</scope>
    <source>
        <strain evidence="2">GHJ8</strain>
    </source>
</reference>